<evidence type="ECO:0000259" key="3">
    <source>
        <dbReference type="PROSITE" id="PS50883"/>
    </source>
</evidence>
<evidence type="ECO:0000259" key="1">
    <source>
        <dbReference type="PROSITE" id="PS50112"/>
    </source>
</evidence>
<dbReference type="CDD" id="cd00130">
    <property type="entry name" value="PAS"/>
    <property type="match status" value="1"/>
</dbReference>
<dbReference type="InterPro" id="IPR035919">
    <property type="entry name" value="EAL_sf"/>
</dbReference>
<dbReference type="SUPFAM" id="SSF55073">
    <property type="entry name" value="Nucleotide cyclase"/>
    <property type="match status" value="1"/>
</dbReference>
<feature type="domain" description="GGDEF" evidence="4">
    <location>
        <begin position="321"/>
        <end position="454"/>
    </location>
</feature>
<dbReference type="SMART" id="SM00086">
    <property type="entry name" value="PAC"/>
    <property type="match status" value="1"/>
</dbReference>
<dbReference type="InterPro" id="IPR001610">
    <property type="entry name" value="PAC"/>
</dbReference>
<dbReference type="NCBIfam" id="TIGR00229">
    <property type="entry name" value="sensory_box"/>
    <property type="match status" value="1"/>
</dbReference>
<feature type="domain" description="EAL" evidence="3">
    <location>
        <begin position="463"/>
        <end position="717"/>
    </location>
</feature>
<dbReference type="PROSITE" id="PS50887">
    <property type="entry name" value="GGDEF"/>
    <property type="match status" value="1"/>
</dbReference>
<dbReference type="SUPFAM" id="SSF141868">
    <property type="entry name" value="EAL domain-like"/>
    <property type="match status" value="1"/>
</dbReference>
<accession>A0A1G5SFR3</accession>
<dbReference type="PANTHER" id="PTHR44757">
    <property type="entry name" value="DIGUANYLATE CYCLASE DGCP"/>
    <property type="match status" value="1"/>
</dbReference>
<dbReference type="InterPro" id="IPR035965">
    <property type="entry name" value="PAS-like_dom_sf"/>
</dbReference>
<dbReference type="EC" id="2.1.1.80" evidence="5"/>
<dbReference type="PROSITE" id="PS50113">
    <property type="entry name" value="PAC"/>
    <property type="match status" value="1"/>
</dbReference>
<name>A0A1G5SFR3_9PROT</name>
<dbReference type="Gene3D" id="3.30.70.270">
    <property type="match status" value="1"/>
</dbReference>
<dbReference type="Pfam" id="PF00563">
    <property type="entry name" value="EAL"/>
    <property type="match status" value="1"/>
</dbReference>
<evidence type="ECO:0000313" key="6">
    <source>
        <dbReference type="Proteomes" id="UP000198729"/>
    </source>
</evidence>
<dbReference type="OrthoDB" id="9813903at2"/>
<dbReference type="InterPro" id="IPR000700">
    <property type="entry name" value="PAS-assoc_C"/>
</dbReference>
<protein>
    <submittedName>
        <fullName evidence="5">Diguanylate cyclase/phosphodiesterase with PAS/PAC sensor(S)</fullName>
        <ecNumber evidence="5">2.1.1.80</ecNumber>
        <ecNumber evidence="5">3.1.1.61</ecNumber>
    </submittedName>
</protein>
<dbReference type="PROSITE" id="PS50112">
    <property type="entry name" value="PAS"/>
    <property type="match status" value="1"/>
</dbReference>
<dbReference type="Proteomes" id="UP000198729">
    <property type="component" value="Unassembled WGS sequence"/>
</dbReference>
<evidence type="ECO:0000313" key="5">
    <source>
        <dbReference type="EMBL" id="SCZ86036.1"/>
    </source>
</evidence>
<dbReference type="GO" id="GO:0008984">
    <property type="term" value="F:protein-glutamate methylesterase activity"/>
    <property type="evidence" value="ECO:0007669"/>
    <property type="project" value="UniProtKB-EC"/>
</dbReference>
<dbReference type="FunFam" id="3.30.70.270:FF:000001">
    <property type="entry name" value="Diguanylate cyclase domain protein"/>
    <property type="match status" value="1"/>
</dbReference>
<dbReference type="EMBL" id="FMWO01000056">
    <property type="protein sequence ID" value="SCZ86036.1"/>
    <property type="molecule type" value="Genomic_DNA"/>
</dbReference>
<dbReference type="GO" id="GO:0032259">
    <property type="term" value="P:methylation"/>
    <property type="evidence" value="ECO:0007669"/>
    <property type="project" value="UniProtKB-KW"/>
</dbReference>
<dbReference type="STRING" id="51642.NSMM_480038"/>
<dbReference type="RefSeq" id="WP_090286816.1">
    <property type="nucleotide sequence ID" value="NZ_FMWO01000056.1"/>
</dbReference>
<dbReference type="GO" id="GO:0008983">
    <property type="term" value="F:protein-glutamate O-methyltransferase activity"/>
    <property type="evidence" value="ECO:0007669"/>
    <property type="project" value="UniProtKB-EC"/>
</dbReference>
<evidence type="ECO:0000259" key="2">
    <source>
        <dbReference type="PROSITE" id="PS50113"/>
    </source>
</evidence>
<dbReference type="SMART" id="SM00052">
    <property type="entry name" value="EAL"/>
    <property type="match status" value="1"/>
</dbReference>
<sequence>MDQPVSRKRKKRRAALNVRNEAPIPACDTALWEQINQVNTKLTAYIQAIEQVALVSVTDKSGKIIYANEVFCEVSGYSQDELLGQNHRVLNSGHHPKAFFVNMWHEITHGRLWHEEICNRSKNGSLYWVDSTIVPLRNTDGQIDRYLSVRVDITANMEREGHLQKRLNARMCLFEMRREILQASQVGTLRNLILEKLVGAMQFSHLAVSSMLIDGKYYSSDTTMSPDTQHLPTLQGEIRSKHKVRGWIKVQYREPRPFLLPEEQDVIQSASEDFALWLERNETEEYVRYQANHDGLTQLPNRCHMKRILDRLIGERRHNIGRFAVLFIDLDHFKIINDSLGHETGDLLLKEVAKKLTSCVRKEDIVARQGGDEFIVLICNVNSYGDVETVAQKIVEQIKLPFTINNSVLYIGASIGIAMFPDDGETVDTLLRSSDLAMYEVKQAGRNSYQFFSSEMNRLVVEGHRMKVALHEALNRHEFELYFQPIMDHSSQRIVSMEVLLRWRRAGNELVSPGKFIPLAEESGLIIPIGAWVLRAACQQIESWRRQGIEVPRLTVNLSMKQLGTKQFVHDVITILRETGVRADCITLEVTESMLAENTTDVAQKLHQLSSLGFHIAVDDFGTGYSCMALLKNYPIDLLKIDQTFVRNICADKNDAAIVIAIIAMAHGLGMRVVAEGVETPEQLDFLSEKNCDFYQGYLFYKPQPASDIVNSLRRSDVFVSLR</sequence>
<proteinExistence type="predicted"/>
<dbReference type="InterPro" id="IPR052155">
    <property type="entry name" value="Biofilm_reg_signaling"/>
</dbReference>
<gene>
    <name evidence="5" type="ORF">NSMM_480038</name>
</gene>
<feature type="domain" description="PAC" evidence="2">
    <location>
        <begin position="113"/>
        <end position="165"/>
    </location>
</feature>
<dbReference type="Gene3D" id="3.30.450.20">
    <property type="entry name" value="PAS domain"/>
    <property type="match status" value="1"/>
</dbReference>
<dbReference type="PROSITE" id="PS50883">
    <property type="entry name" value="EAL"/>
    <property type="match status" value="1"/>
</dbReference>
<keyword evidence="5" id="KW-0378">Hydrolase</keyword>
<keyword evidence="5" id="KW-0808">Transferase</keyword>
<dbReference type="InterPro" id="IPR029787">
    <property type="entry name" value="Nucleotide_cyclase"/>
</dbReference>
<dbReference type="CDD" id="cd01948">
    <property type="entry name" value="EAL"/>
    <property type="match status" value="1"/>
</dbReference>
<keyword evidence="6" id="KW-1185">Reference proteome</keyword>
<dbReference type="NCBIfam" id="TIGR00254">
    <property type="entry name" value="GGDEF"/>
    <property type="match status" value="1"/>
</dbReference>
<dbReference type="InterPro" id="IPR000160">
    <property type="entry name" value="GGDEF_dom"/>
</dbReference>
<dbReference type="InterPro" id="IPR043128">
    <property type="entry name" value="Rev_trsase/Diguanyl_cyclase"/>
</dbReference>
<evidence type="ECO:0000259" key="4">
    <source>
        <dbReference type="PROSITE" id="PS50887"/>
    </source>
</evidence>
<dbReference type="PANTHER" id="PTHR44757:SF2">
    <property type="entry name" value="BIOFILM ARCHITECTURE MAINTENANCE PROTEIN MBAA"/>
    <property type="match status" value="1"/>
</dbReference>
<feature type="domain" description="PAS" evidence="1">
    <location>
        <begin position="55"/>
        <end position="97"/>
    </location>
</feature>
<dbReference type="SUPFAM" id="SSF55785">
    <property type="entry name" value="PYP-like sensor domain (PAS domain)"/>
    <property type="match status" value="1"/>
</dbReference>
<dbReference type="Pfam" id="PF13426">
    <property type="entry name" value="PAS_9"/>
    <property type="match status" value="1"/>
</dbReference>
<dbReference type="AlphaFoldDB" id="A0A1G5SFR3"/>
<dbReference type="Pfam" id="PF00990">
    <property type="entry name" value="GGDEF"/>
    <property type="match status" value="1"/>
</dbReference>
<dbReference type="InterPro" id="IPR001633">
    <property type="entry name" value="EAL_dom"/>
</dbReference>
<dbReference type="CDD" id="cd01949">
    <property type="entry name" value="GGDEF"/>
    <property type="match status" value="1"/>
</dbReference>
<dbReference type="SMART" id="SM00267">
    <property type="entry name" value="GGDEF"/>
    <property type="match status" value="1"/>
</dbReference>
<keyword evidence="5" id="KW-0489">Methyltransferase</keyword>
<reference evidence="5 6" key="1">
    <citation type="submission" date="2016-10" db="EMBL/GenBank/DDBJ databases">
        <authorList>
            <person name="de Groot N.N."/>
        </authorList>
    </citation>
    <scope>NUCLEOTIDE SEQUENCE [LARGE SCALE GENOMIC DNA]</scope>
    <source>
        <strain evidence="5">1</strain>
    </source>
</reference>
<dbReference type="InterPro" id="IPR000014">
    <property type="entry name" value="PAS"/>
</dbReference>
<dbReference type="Gene3D" id="3.20.20.450">
    <property type="entry name" value="EAL domain"/>
    <property type="match status" value="1"/>
</dbReference>
<dbReference type="EC" id="3.1.1.61" evidence="5"/>
<organism evidence="5 6">
    <name type="scientific">Nitrosomonas mobilis</name>
    <dbReference type="NCBI Taxonomy" id="51642"/>
    <lineage>
        <taxon>Bacteria</taxon>
        <taxon>Pseudomonadati</taxon>
        <taxon>Pseudomonadota</taxon>
        <taxon>Betaproteobacteria</taxon>
        <taxon>Nitrosomonadales</taxon>
        <taxon>Nitrosomonadaceae</taxon>
        <taxon>Nitrosomonas</taxon>
    </lineage>
</organism>